<evidence type="ECO:0000313" key="7">
    <source>
        <dbReference type="Proteomes" id="UP000189310"/>
    </source>
</evidence>
<reference evidence="3 7" key="4">
    <citation type="submission" date="2017-01" db="EMBL/GenBank/DDBJ databases">
        <title>Pseudomonas psychrotolerans genome sequencing and assembly.</title>
        <authorList>
            <person name="Vyas B."/>
            <person name="Mayilraj S."/>
        </authorList>
    </citation>
    <scope>NUCLEOTIDE SEQUENCE [LARGE SCALE GENOMIC DNA]</scope>
    <source>
        <strain evidence="3 7">SDS18</strain>
    </source>
</reference>
<dbReference type="PATRIC" id="fig|47885.6.peg.4336"/>
<evidence type="ECO:0000313" key="2">
    <source>
        <dbReference type="EMBL" id="OAN26730.1"/>
    </source>
</evidence>
<dbReference type="EMBL" id="MTLN01000008">
    <property type="protein sequence ID" value="ONN70631.1"/>
    <property type="molecule type" value="Genomic_DNA"/>
</dbReference>
<sequence>MTLYVELASAFNTLKGGFEPLRCVISTRDQRAYDVEVFSRSGQSVLNRPIARTELLDAAMLEAFILDSRSRIERDADETPYWTIPS</sequence>
<evidence type="ECO:0000313" key="8">
    <source>
        <dbReference type="Proteomes" id="UP000250579"/>
    </source>
</evidence>
<dbReference type="Proteomes" id="UP000183046">
    <property type="component" value="Unassembled WGS sequence"/>
</dbReference>
<evidence type="ECO:0000313" key="1">
    <source>
        <dbReference type="EMBL" id="AXA66847.1"/>
    </source>
</evidence>
<accession>A0A0D7FC82</accession>
<proteinExistence type="predicted"/>
<organism evidence="2 5">
    <name type="scientific">Pseudomonas oryzihabitans</name>
    <dbReference type="NCBI Taxonomy" id="47885"/>
    <lineage>
        <taxon>Bacteria</taxon>
        <taxon>Pseudomonadati</taxon>
        <taxon>Pseudomonadota</taxon>
        <taxon>Gammaproteobacteria</taxon>
        <taxon>Pseudomonadales</taxon>
        <taxon>Pseudomonadaceae</taxon>
        <taxon>Pseudomonas</taxon>
    </lineage>
</organism>
<evidence type="ECO:0000313" key="3">
    <source>
        <dbReference type="EMBL" id="ONN70631.1"/>
    </source>
</evidence>
<dbReference type="OrthoDB" id="6893697at2"/>
<dbReference type="EMBL" id="LWCR01000034">
    <property type="protein sequence ID" value="OAN26730.1"/>
    <property type="molecule type" value="Genomic_DNA"/>
</dbReference>
<dbReference type="AlphaFoldDB" id="A0A0D7FC82"/>
<keyword evidence="7" id="KW-1185">Reference proteome</keyword>
<reference evidence="1 8" key="5">
    <citation type="submission" date="2017-06" db="EMBL/GenBank/DDBJ databases">
        <title>Evolution towards high GC content and high-temperature stress adaptation in endophytic Pseudomonas oryzihabitans impacted its plant-growth promoting traits.</title>
        <authorList>
            <person name="Nascimento F.X."/>
        </authorList>
    </citation>
    <scope>NUCLEOTIDE SEQUENCE [LARGE SCALE GENOMIC DNA]</scope>
    <source>
        <strain evidence="1 8">MS8</strain>
    </source>
</reference>
<dbReference type="EMBL" id="FMWB01000003">
    <property type="protein sequence ID" value="SCZ28943.1"/>
    <property type="molecule type" value="Genomic_DNA"/>
</dbReference>
<reference evidence="4" key="2">
    <citation type="submission" date="2016-10" db="EMBL/GenBank/DDBJ databases">
        <authorList>
            <person name="Varghese N."/>
            <person name="Submissions S."/>
        </authorList>
    </citation>
    <scope>NUCLEOTIDE SEQUENCE</scope>
    <source>
        <strain evidence="4">DSM 15758</strain>
    </source>
</reference>
<accession>A0A1G5MV01</accession>
<protein>
    <recommendedName>
        <fullName evidence="9">DUF1652 domain-containing protein</fullName>
    </recommendedName>
</protein>
<dbReference type="Proteomes" id="UP000078356">
    <property type="component" value="Unassembled WGS sequence"/>
</dbReference>
<dbReference type="Proteomes" id="UP000189310">
    <property type="component" value="Unassembled WGS sequence"/>
</dbReference>
<dbReference type="EMBL" id="CP022198">
    <property type="protein sequence ID" value="AXA66847.1"/>
    <property type="molecule type" value="Genomic_DNA"/>
</dbReference>
<dbReference type="Proteomes" id="UP000250579">
    <property type="component" value="Chromosome"/>
</dbReference>
<evidence type="ECO:0000313" key="4">
    <source>
        <dbReference type="EMBL" id="SCZ28943.1"/>
    </source>
</evidence>
<dbReference type="RefSeq" id="WP_007161858.1">
    <property type="nucleotide sequence ID" value="NZ_CP017024.1"/>
</dbReference>
<gene>
    <name evidence="2" type="ORF">A4V15_06125</name>
    <name evidence="3" type="ORF">BVL52_20560</name>
    <name evidence="1" type="ORF">CE139_13845</name>
    <name evidence="4" type="ORF">SAMN05216279_103148</name>
</gene>
<evidence type="ECO:0008006" key="9">
    <source>
        <dbReference type="Google" id="ProtNLM"/>
    </source>
</evidence>
<name>A0A0D7FC82_9PSED</name>
<reference evidence="2 5" key="1">
    <citation type="submission" date="2016-04" db="EMBL/GenBank/DDBJ databases">
        <title>Draft Genome Sequences of Staphylococcus capitis Strain H36, S. capitis Strain H65, S. cohnii Strain H62, S. hominis Strain H69, Mycobacterium iranicum Strain H39, Plantibacter sp. Strain H53, Pseudomonas oryzihabitans Strain H72, and Microbacterium sp. Strain H83, isolated from residential settings.</title>
        <authorList>
            <person name="Lymperopoulou D."/>
            <person name="Adams R.I."/>
            <person name="Lindow S."/>
            <person name="Coil D.A."/>
            <person name="Jospin G."/>
            <person name="Eisen J.A."/>
        </authorList>
    </citation>
    <scope>NUCLEOTIDE SEQUENCE [LARGE SCALE GENOMIC DNA]</scope>
    <source>
        <strain evidence="2 5">H72</strain>
    </source>
</reference>
<reference evidence="6" key="3">
    <citation type="submission" date="2016-10" db="EMBL/GenBank/DDBJ databases">
        <authorList>
            <person name="de Groot N.N."/>
        </authorList>
    </citation>
    <scope>NUCLEOTIDE SEQUENCE [LARGE SCALE GENOMIC DNA]</scope>
    <source>
        <strain evidence="6">DSM 15758</strain>
    </source>
</reference>
<evidence type="ECO:0000313" key="6">
    <source>
        <dbReference type="Proteomes" id="UP000183046"/>
    </source>
</evidence>
<dbReference type="STRING" id="47885.APT59_10200"/>
<evidence type="ECO:0000313" key="5">
    <source>
        <dbReference type="Proteomes" id="UP000078356"/>
    </source>
</evidence>
<dbReference type="GeneID" id="57557230"/>